<dbReference type="Gene3D" id="3.40.50.300">
    <property type="entry name" value="P-loop containing nucleotide triphosphate hydrolases"/>
    <property type="match status" value="1"/>
</dbReference>
<evidence type="ECO:0000259" key="1">
    <source>
        <dbReference type="Pfam" id="PF13521"/>
    </source>
</evidence>
<proteinExistence type="predicted"/>
<dbReference type="InterPro" id="IPR027417">
    <property type="entry name" value="P-loop_NTPase"/>
</dbReference>
<protein>
    <submittedName>
        <fullName evidence="2">AAA domain protein</fullName>
    </submittedName>
</protein>
<feature type="domain" description="NadR/Ttd14 AAA" evidence="1">
    <location>
        <begin position="5"/>
        <end position="135"/>
    </location>
</feature>
<accession>A0A8S5V9M4</accession>
<name>A0A8S5V9M4_9CAUD</name>
<dbReference type="EMBL" id="BK016230">
    <property type="protein sequence ID" value="DAG03392.1"/>
    <property type="molecule type" value="Genomic_DNA"/>
</dbReference>
<sequence length="247" mass="29282">MKPLRIYLSGASGLGKTTLAKCISQELGLEYVNTSASNVWEEFGIKSHEHALQLSGDYMWAHKYQMAILENRKKVLGDKVNFITDRSIIDNLIYYMDMPKPYSLHKEYCEKCMEMLRSDLENHNYTTIFVRLIRPFSWETEANGKRISDESYQLKSNLLFSGFDFRYFMENVKHYYHEQVLPFSWGELRFLGRKNIIYSAKIDAKDFQHRVLAMAHIIENVGCFEGDEYVRLHEYITYNKFDYEAYK</sequence>
<dbReference type="Pfam" id="PF13521">
    <property type="entry name" value="AAA_28"/>
    <property type="match status" value="1"/>
</dbReference>
<dbReference type="SUPFAM" id="SSF52540">
    <property type="entry name" value="P-loop containing nucleoside triphosphate hydrolases"/>
    <property type="match status" value="1"/>
</dbReference>
<dbReference type="InterPro" id="IPR038727">
    <property type="entry name" value="NadR/Ttd14_AAA_dom"/>
</dbReference>
<organism evidence="2">
    <name type="scientific">Ackermannviridae sp. ctUml7</name>
    <dbReference type="NCBI Taxonomy" id="2825753"/>
    <lineage>
        <taxon>Viruses</taxon>
        <taxon>Duplodnaviria</taxon>
        <taxon>Heunggongvirae</taxon>
        <taxon>Uroviricota</taxon>
        <taxon>Caudoviricetes</taxon>
        <taxon>Pantevenvirales</taxon>
        <taxon>Ackermannviridae</taxon>
    </lineage>
</organism>
<evidence type="ECO:0000313" key="2">
    <source>
        <dbReference type="EMBL" id="DAG03392.1"/>
    </source>
</evidence>
<reference evidence="2" key="1">
    <citation type="journal article" date="2021" name="Proc. Natl. Acad. Sci. U.S.A.">
        <title>A Catalog of Tens of Thousands of Viruses from Human Metagenomes Reveals Hidden Associations with Chronic Diseases.</title>
        <authorList>
            <person name="Tisza M.J."/>
            <person name="Buck C.B."/>
        </authorList>
    </citation>
    <scope>NUCLEOTIDE SEQUENCE</scope>
    <source>
        <strain evidence="2">CtUml7</strain>
    </source>
</reference>